<feature type="region of interest" description="Disordered" evidence="1">
    <location>
        <begin position="1"/>
        <end position="74"/>
    </location>
</feature>
<name>A0ABN3XS07_9ACTN</name>
<evidence type="ECO:0000313" key="3">
    <source>
        <dbReference type="Proteomes" id="UP001499930"/>
    </source>
</evidence>
<reference evidence="2 3" key="1">
    <citation type="journal article" date="2019" name="Int. J. Syst. Evol. Microbiol.">
        <title>The Global Catalogue of Microorganisms (GCM) 10K type strain sequencing project: providing services to taxonomists for standard genome sequencing and annotation.</title>
        <authorList>
            <consortium name="The Broad Institute Genomics Platform"/>
            <consortium name="The Broad Institute Genome Sequencing Center for Infectious Disease"/>
            <person name="Wu L."/>
            <person name="Ma J."/>
        </authorList>
    </citation>
    <scope>NUCLEOTIDE SEQUENCE [LARGE SCALE GENOMIC DNA]</scope>
    <source>
        <strain evidence="2 3">JCM 3106</strain>
    </source>
</reference>
<feature type="compositionally biased region" description="Low complexity" evidence="1">
    <location>
        <begin position="22"/>
        <end position="34"/>
    </location>
</feature>
<dbReference type="Proteomes" id="UP001499930">
    <property type="component" value="Unassembled WGS sequence"/>
</dbReference>
<evidence type="ECO:0000256" key="1">
    <source>
        <dbReference type="SAM" id="MobiDB-lite"/>
    </source>
</evidence>
<proteinExistence type="predicted"/>
<protein>
    <submittedName>
        <fullName evidence="2">Uncharacterized protein</fullName>
    </submittedName>
</protein>
<sequence>MAGIPPGGMPGPARRDARHRPALAPVPAASVVPGTGTGTGAGTRRHDDPGRDESAPRPRVTADPAGTAAHDEGP</sequence>
<dbReference type="EMBL" id="BAAAWD010000003">
    <property type="protein sequence ID" value="GAA2988604.1"/>
    <property type="molecule type" value="Genomic_DNA"/>
</dbReference>
<gene>
    <name evidence="2" type="ORF">GCM10017559_05580</name>
</gene>
<feature type="compositionally biased region" description="Basic and acidic residues" evidence="1">
    <location>
        <begin position="44"/>
        <end position="56"/>
    </location>
</feature>
<evidence type="ECO:0000313" key="2">
    <source>
        <dbReference type="EMBL" id="GAA2988604.1"/>
    </source>
</evidence>
<comment type="caution">
    <text evidence="2">The sequence shown here is derived from an EMBL/GenBank/DDBJ whole genome shotgun (WGS) entry which is preliminary data.</text>
</comment>
<organism evidence="2 3">
    <name type="scientific">Streptosporangium longisporum</name>
    <dbReference type="NCBI Taxonomy" id="46187"/>
    <lineage>
        <taxon>Bacteria</taxon>
        <taxon>Bacillati</taxon>
        <taxon>Actinomycetota</taxon>
        <taxon>Actinomycetes</taxon>
        <taxon>Streptosporangiales</taxon>
        <taxon>Streptosporangiaceae</taxon>
        <taxon>Streptosporangium</taxon>
    </lineage>
</organism>
<accession>A0ABN3XS07</accession>
<keyword evidence="3" id="KW-1185">Reference proteome</keyword>